<keyword evidence="1" id="KW-0175">Coiled coil</keyword>
<sequence>MAAVDTEANRLLTSLTAGSEFDIPKVDLSGDQFKFPGGLSSPLYSEVTPVTIEALTTRLVDGSGAFDALMSTFSAHLKSQYDNNRITGAAYAQTYADLSQSALQGAVSFLLGKDQAFWQAQTAQVQAISALIELESAKVKLAAVQLEAQNQEAQYALTKIQLANQEAAYDTAQYNLNSMLPQQLALLTTQKAGEELKNQSAQYQLTNILPQQLLNLKTQDKLTTEQIEVQRAQTLDTRTDGALVSGTVSRQKKLYEQQVISYQRDAEVKMAKLFTDAWITQKTMDEGLVAPAGFQNASIDNILSILKVKNQF</sequence>
<evidence type="ECO:0000313" key="2">
    <source>
        <dbReference type="EMBL" id="XAI69734.1"/>
    </source>
</evidence>
<proteinExistence type="predicted"/>
<accession>A0AAU6W0V2</accession>
<gene>
    <name evidence="2" type="ORF">Arace01_00068</name>
</gene>
<organism evidence="2">
    <name type="scientific">Pseudomonas phage Arace01</name>
    <dbReference type="NCBI Taxonomy" id="3138526"/>
    <lineage>
        <taxon>Viruses</taxon>
    </lineage>
</organism>
<evidence type="ECO:0000256" key="1">
    <source>
        <dbReference type="SAM" id="Coils"/>
    </source>
</evidence>
<feature type="coiled-coil region" evidence="1">
    <location>
        <begin position="134"/>
        <end position="168"/>
    </location>
</feature>
<reference evidence="2" key="1">
    <citation type="journal article" date="2024" name="J. Gen. Virol.">
        <title>Novel phages of Pseudomonas syringae unveil numerous potential auxiliary metabolic genes.</title>
        <authorList>
            <person name="Feltin C."/>
            <person name="Garneau J.R."/>
            <person name="Morris C.E."/>
            <person name="Berard A."/>
            <person name="Torres-Barcelo C."/>
        </authorList>
    </citation>
    <scope>NUCLEOTIDE SEQUENCE</scope>
</reference>
<name>A0AAU6W0V2_9VIRU</name>
<protein>
    <submittedName>
        <fullName evidence="2">Tail protein</fullName>
    </submittedName>
</protein>
<dbReference type="EMBL" id="PP179312">
    <property type="protein sequence ID" value="XAI69734.1"/>
    <property type="molecule type" value="Genomic_DNA"/>
</dbReference>